<evidence type="ECO:0000313" key="2">
    <source>
        <dbReference type="Proteomes" id="UP000446658"/>
    </source>
</evidence>
<reference evidence="1 2" key="1">
    <citation type="submission" date="2019-11" db="EMBL/GenBank/DDBJ databases">
        <title>Draft genome sequence of Paludibacterium sp. dN18-1.</title>
        <authorList>
            <person name="Im W.-T."/>
        </authorList>
    </citation>
    <scope>NUCLEOTIDE SEQUENCE [LARGE SCALE GENOMIC DNA]</scope>
    <source>
        <strain evidence="2">dN 18-1</strain>
    </source>
</reference>
<protein>
    <recommendedName>
        <fullName evidence="3">Phage protein</fullName>
    </recommendedName>
</protein>
<sequence length="115" mass="12353">MSIAKTLQNMVRKRGTKLTVTHTTASAFDPATGGVTQTTQSSTAKGIVSAVNTREVNGTTIQLGDKKVRFYAPDLSFEPVPNDSVTIGGQPWNVSDVLPTWEGDSAVSYLLIVRR</sequence>
<dbReference type="Proteomes" id="UP000446658">
    <property type="component" value="Unassembled WGS sequence"/>
</dbReference>
<dbReference type="RefSeq" id="WP_230371212.1">
    <property type="nucleotide sequence ID" value="NZ_WLYX01000001.1"/>
</dbReference>
<evidence type="ECO:0000313" key="1">
    <source>
        <dbReference type="EMBL" id="MTD34025.1"/>
    </source>
</evidence>
<keyword evidence="2" id="KW-1185">Reference proteome</keyword>
<accession>A0A844GHQ5</accession>
<dbReference type="AlphaFoldDB" id="A0A844GHQ5"/>
<organism evidence="1 2">
    <name type="scientific">Paludibacterium denitrificans</name>
    <dbReference type="NCBI Taxonomy" id="2675226"/>
    <lineage>
        <taxon>Bacteria</taxon>
        <taxon>Pseudomonadati</taxon>
        <taxon>Pseudomonadota</taxon>
        <taxon>Betaproteobacteria</taxon>
        <taxon>Neisseriales</taxon>
        <taxon>Chromobacteriaceae</taxon>
        <taxon>Paludibacterium</taxon>
    </lineage>
</organism>
<comment type="caution">
    <text evidence="1">The sequence shown here is derived from an EMBL/GenBank/DDBJ whole genome shotgun (WGS) entry which is preliminary data.</text>
</comment>
<dbReference type="EMBL" id="WLYX01000001">
    <property type="protein sequence ID" value="MTD34025.1"/>
    <property type="molecule type" value="Genomic_DNA"/>
</dbReference>
<evidence type="ECO:0008006" key="3">
    <source>
        <dbReference type="Google" id="ProtNLM"/>
    </source>
</evidence>
<proteinExistence type="predicted"/>
<name>A0A844GHQ5_9NEIS</name>
<gene>
    <name evidence="1" type="ORF">GKE73_16455</name>
</gene>